<keyword evidence="4" id="KW-1185">Reference proteome</keyword>
<sequence>MCRSSVRARLAALVAAVPLALFAQTRAVGQEPALEVFYNRLEPKEQFKYKYKQDGKFKESVCSAGVFRWEVPRTEYGTNGLDRNFTGYCAEVLVPIVAEKTYQFRANNLFETKNFNLSGVAQDKVGDATNRRARLVQELFGRHFRDPVLKSVDPTDAVAFQIALWEIIQEPEPAQGELKLDLFDGDFQANYPKAEAPAYVTRAQEYLGTLTGKDDALLIENPDLRGRELIRLQGLPQADGSATQSQFALRYTGGGAAGTGAMARALTAGGGGLAGGAGAPLGGGAGGGLGGGTGGGGGFFSNPNNGTTTTTTTPPGGGTTTTTTPPTTTTTTPPVGGPDTPTTPTTPTNPNNPDTPTTPTNPVPAPAGLLLGAIALGTVGTWRFGARMLGSK</sequence>
<accession>A0ABU5F2Y6</accession>
<gene>
    <name evidence="3" type="ORF">R5W23_003194</name>
</gene>
<feature type="region of interest" description="Disordered" evidence="1">
    <location>
        <begin position="294"/>
        <end position="365"/>
    </location>
</feature>
<organism evidence="3 4">
    <name type="scientific">Gemmata algarum</name>
    <dbReference type="NCBI Taxonomy" id="2975278"/>
    <lineage>
        <taxon>Bacteria</taxon>
        <taxon>Pseudomonadati</taxon>
        <taxon>Planctomycetota</taxon>
        <taxon>Planctomycetia</taxon>
        <taxon>Gemmatales</taxon>
        <taxon>Gemmataceae</taxon>
        <taxon>Gemmata</taxon>
    </lineage>
</organism>
<comment type="caution">
    <text evidence="3">The sequence shown here is derived from an EMBL/GenBank/DDBJ whole genome shotgun (WGS) entry which is preliminary data.</text>
</comment>
<dbReference type="Proteomes" id="UP001272242">
    <property type="component" value="Unassembled WGS sequence"/>
</dbReference>
<proteinExistence type="predicted"/>
<protein>
    <recommendedName>
        <fullName evidence="5">Thioester domain-containing protein</fullName>
    </recommendedName>
</protein>
<dbReference type="EMBL" id="JAXBLV010000200">
    <property type="protein sequence ID" value="MDY3561766.1"/>
    <property type="molecule type" value="Genomic_DNA"/>
</dbReference>
<evidence type="ECO:0008006" key="5">
    <source>
        <dbReference type="Google" id="ProtNLM"/>
    </source>
</evidence>
<feature type="compositionally biased region" description="Low complexity" evidence="1">
    <location>
        <begin position="300"/>
        <end position="358"/>
    </location>
</feature>
<name>A0ABU5F2Y6_9BACT</name>
<feature type="chain" id="PRO_5046158503" description="Thioester domain-containing protein" evidence="2">
    <location>
        <begin position="24"/>
        <end position="392"/>
    </location>
</feature>
<feature type="signal peptide" evidence="2">
    <location>
        <begin position="1"/>
        <end position="23"/>
    </location>
</feature>
<evidence type="ECO:0000256" key="1">
    <source>
        <dbReference type="SAM" id="MobiDB-lite"/>
    </source>
</evidence>
<keyword evidence="2" id="KW-0732">Signal</keyword>
<reference evidence="4" key="1">
    <citation type="journal article" date="2023" name="Mar. Drugs">
        <title>Gemmata algarum, a Novel Planctomycete Isolated from an Algal Mat, Displays Antimicrobial Activity.</title>
        <authorList>
            <person name="Kumar G."/>
            <person name="Kallscheuer N."/>
            <person name="Kashif M."/>
            <person name="Ahamad S."/>
            <person name="Jagadeeshwari U."/>
            <person name="Pannikurungottu S."/>
            <person name="Haufschild T."/>
            <person name="Kabuu M."/>
            <person name="Sasikala C."/>
            <person name="Jogler C."/>
            <person name="Ramana C."/>
        </authorList>
    </citation>
    <scope>NUCLEOTIDE SEQUENCE [LARGE SCALE GENOMIC DNA]</scope>
    <source>
        <strain evidence="4">JC673</strain>
    </source>
</reference>
<dbReference type="RefSeq" id="WP_320688114.1">
    <property type="nucleotide sequence ID" value="NZ_JAXBLV010000200.1"/>
</dbReference>
<evidence type="ECO:0000313" key="3">
    <source>
        <dbReference type="EMBL" id="MDY3561766.1"/>
    </source>
</evidence>
<evidence type="ECO:0000313" key="4">
    <source>
        <dbReference type="Proteomes" id="UP001272242"/>
    </source>
</evidence>
<evidence type="ECO:0000256" key="2">
    <source>
        <dbReference type="SAM" id="SignalP"/>
    </source>
</evidence>